<evidence type="ECO:0000256" key="3">
    <source>
        <dbReference type="SAM" id="MobiDB-lite"/>
    </source>
</evidence>
<dbReference type="Gene3D" id="3.50.50.60">
    <property type="entry name" value="FAD/NAD(P)-binding domain"/>
    <property type="match status" value="1"/>
</dbReference>
<dbReference type="EnsemblPlants" id="Zm00001eb239840_T001">
    <property type="protein sequence ID" value="Zm00001eb239840_P001"/>
    <property type="gene ID" value="Zm00001eb239840"/>
</dbReference>
<evidence type="ECO:0000313" key="5">
    <source>
        <dbReference type="EnsemblPlants" id="Zm00001eb239840_P001"/>
    </source>
</evidence>
<reference evidence="6" key="1">
    <citation type="journal article" date="2009" name="Science">
        <title>The B73 maize genome: complexity, diversity, and dynamics.</title>
        <authorList>
            <person name="Schnable P.S."/>
            <person name="Ware D."/>
            <person name="Fulton R.S."/>
            <person name="Stein J.C."/>
            <person name="Wei F."/>
            <person name="Pasternak S."/>
            <person name="Liang C."/>
            <person name="Zhang J."/>
            <person name="Fulton L."/>
            <person name="Graves T.A."/>
            <person name="Minx P."/>
            <person name="Reily A.D."/>
            <person name="Courtney L."/>
            <person name="Kruchowski S.S."/>
            <person name="Tomlinson C."/>
            <person name="Strong C."/>
            <person name="Delehaunty K."/>
            <person name="Fronick C."/>
            <person name="Courtney B."/>
            <person name="Rock S.M."/>
            <person name="Belter E."/>
            <person name="Du F."/>
            <person name="Kim K."/>
            <person name="Abbott R.M."/>
            <person name="Cotton M."/>
            <person name="Levy A."/>
            <person name="Marchetto P."/>
            <person name="Ochoa K."/>
            <person name="Jackson S.M."/>
            <person name="Gillam B."/>
            <person name="Chen W."/>
            <person name="Yan L."/>
            <person name="Higginbotham J."/>
            <person name="Cardenas M."/>
            <person name="Waligorski J."/>
            <person name="Applebaum E."/>
            <person name="Phelps L."/>
            <person name="Falcone J."/>
            <person name="Kanchi K."/>
            <person name="Thane T."/>
            <person name="Scimone A."/>
            <person name="Thane N."/>
            <person name="Henke J."/>
            <person name="Wang T."/>
            <person name="Ruppert J."/>
            <person name="Shah N."/>
            <person name="Rotter K."/>
            <person name="Hodges J."/>
            <person name="Ingenthron E."/>
            <person name="Cordes M."/>
            <person name="Kohlberg S."/>
            <person name="Sgro J."/>
            <person name="Delgado B."/>
            <person name="Mead K."/>
            <person name="Chinwalla A."/>
            <person name="Leonard S."/>
            <person name="Crouse K."/>
            <person name="Collura K."/>
            <person name="Kudrna D."/>
            <person name="Currie J."/>
            <person name="He R."/>
            <person name="Angelova A."/>
            <person name="Rajasekar S."/>
            <person name="Mueller T."/>
            <person name="Lomeli R."/>
            <person name="Scara G."/>
            <person name="Ko A."/>
            <person name="Delaney K."/>
            <person name="Wissotski M."/>
            <person name="Lopez G."/>
            <person name="Campos D."/>
            <person name="Braidotti M."/>
            <person name="Ashley E."/>
            <person name="Golser W."/>
            <person name="Kim H."/>
            <person name="Lee S."/>
            <person name="Lin J."/>
            <person name="Dujmic Z."/>
            <person name="Kim W."/>
            <person name="Talag J."/>
            <person name="Zuccolo A."/>
            <person name="Fan C."/>
            <person name="Sebastian A."/>
            <person name="Kramer M."/>
            <person name="Spiegel L."/>
            <person name="Nascimento L."/>
            <person name="Zutavern T."/>
            <person name="Miller B."/>
            <person name="Ambroise C."/>
            <person name="Muller S."/>
            <person name="Spooner W."/>
            <person name="Narechania A."/>
            <person name="Ren L."/>
            <person name="Wei S."/>
            <person name="Kumari S."/>
            <person name="Faga B."/>
            <person name="Levy M.J."/>
            <person name="McMahan L."/>
            <person name="Van Buren P."/>
            <person name="Vaughn M.W."/>
            <person name="Ying K."/>
            <person name="Yeh C.-T."/>
            <person name="Emrich S.J."/>
            <person name="Jia Y."/>
            <person name="Kalyanaraman A."/>
            <person name="Hsia A.-P."/>
            <person name="Barbazuk W.B."/>
            <person name="Baucom R.S."/>
            <person name="Brutnell T.P."/>
            <person name="Carpita N.C."/>
            <person name="Chaparro C."/>
            <person name="Chia J.-M."/>
            <person name="Deragon J.-M."/>
            <person name="Estill J.C."/>
            <person name="Fu Y."/>
            <person name="Jeddeloh J.A."/>
            <person name="Han Y."/>
            <person name="Lee H."/>
            <person name="Li P."/>
            <person name="Lisch D.R."/>
            <person name="Liu S."/>
            <person name="Liu Z."/>
            <person name="Nagel D.H."/>
            <person name="McCann M.C."/>
            <person name="SanMiguel P."/>
            <person name="Myers A.M."/>
            <person name="Nettleton D."/>
            <person name="Nguyen J."/>
            <person name="Penning B.W."/>
            <person name="Ponnala L."/>
            <person name="Schneider K.L."/>
            <person name="Schwartz D.C."/>
            <person name="Sharma A."/>
            <person name="Soderlund C."/>
            <person name="Springer N.M."/>
            <person name="Sun Q."/>
            <person name="Wang H."/>
            <person name="Waterman M."/>
            <person name="Westerman R."/>
            <person name="Wolfgruber T.K."/>
            <person name="Yang L."/>
            <person name="Yu Y."/>
            <person name="Zhang L."/>
            <person name="Zhou S."/>
            <person name="Zhu Q."/>
            <person name="Bennetzen J.L."/>
            <person name="Dawe R.K."/>
            <person name="Jiang J."/>
            <person name="Jiang N."/>
            <person name="Presting G.G."/>
            <person name="Wessler S.R."/>
            <person name="Aluru S."/>
            <person name="Martienssen R.A."/>
            <person name="Clifton S.W."/>
            <person name="McCombie W.R."/>
            <person name="Wing R.A."/>
            <person name="Wilson R.K."/>
        </authorList>
    </citation>
    <scope>NUCLEOTIDE SEQUENCE [LARGE SCALE GENOMIC DNA]</scope>
    <source>
        <strain evidence="6">cv. B73</strain>
    </source>
</reference>
<dbReference type="InParanoid" id="A0A804PIP4"/>
<dbReference type="SUPFAM" id="SSF54373">
    <property type="entry name" value="FAD-linked reductases, C-terminal domain"/>
    <property type="match status" value="1"/>
</dbReference>
<name>A0A804PIP4_MAIZE</name>
<dbReference type="FunFam" id="3.50.50.60:FF:000587">
    <property type="entry name" value="Guanosine nucleotide diphosphate dissociation inhibitor"/>
    <property type="match status" value="1"/>
</dbReference>
<keyword evidence="4" id="KW-1133">Transmembrane helix</keyword>
<dbReference type="GO" id="GO:0005829">
    <property type="term" value="C:cytosol"/>
    <property type="evidence" value="ECO:0000318"/>
    <property type="project" value="GO_Central"/>
</dbReference>
<evidence type="ECO:0000256" key="2">
    <source>
        <dbReference type="RuleBase" id="RU363124"/>
    </source>
</evidence>
<dbReference type="Proteomes" id="UP000007305">
    <property type="component" value="Chromosome 5"/>
</dbReference>
<reference evidence="5" key="3">
    <citation type="submission" date="2021-05" db="UniProtKB">
        <authorList>
            <consortium name="EnsemblPlants"/>
        </authorList>
    </citation>
    <scope>IDENTIFICATION</scope>
    <source>
        <strain evidence="5">cv. B73</strain>
    </source>
</reference>
<dbReference type="GO" id="GO:0007264">
    <property type="term" value="P:small GTPase-mediated signal transduction"/>
    <property type="evidence" value="ECO:0007669"/>
    <property type="project" value="InterPro"/>
</dbReference>
<dbReference type="GO" id="GO:0015031">
    <property type="term" value="P:protein transport"/>
    <property type="evidence" value="ECO:0007669"/>
    <property type="project" value="InterPro"/>
</dbReference>
<dbReference type="InterPro" id="IPR000806">
    <property type="entry name" value="RabGDI"/>
</dbReference>
<keyword evidence="4" id="KW-0472">Membrane</keyword>
<evidence type="ECO:0000256" key="1">
    <source>
        <dbReference type="ARBA" id="ARBA00005593"/>
    </source>
</evidence>
<dbReference type="Pfam" id="PF00996">
    <property type="entry name" value="GDI"/>
    <property type="match status" value="1"/>
</dbReference>
<dbReference type="PRINTS" id="PR00892">
    <property type="entry name" value="RABGDI"/>
</dbReference>
<dbReference type="Gene3D" id="3.30.519.10">
    <property type="entry name" value="Guanine Nucleotide Dissociation Inhibitor, domain 2"/>
    <property type="match status" value="1"/>
</dbReference>
<keyword evidence="4" id="KW-0812">Transmembrane</keyword>
<dbReference type="PRINTS" id="PR00891">
    <property type="entry name" value="RABGDIREP"/>
</dbReference>
<dbReference type="PANTHER" id="PTHR11787:SF15">
    <property type="entry name" value="GUANOSINE NUCLEOTIDE DIPHOSPHATE DISSOCIATION INHIBITOR"/>
    <property type="match status" value="1"/>
</dbReference>
<keyword evidence="6" id="KW-1185">Reference proteome</keyword>
<comment type="similarity">
    <text evidence="1 2">Belongs to the Rab GDI family.</text>
</comment>
<dbReference type="GO" id="GO:0016192">
    <property type="term" value="P:vesicle-mediated transport"/>
    <property type="evidence" value="ECO:0000318"/>
    <property type="project" value="GO_Central"/>
</dbReference>
<feature type="transmembrane region" description="Helical" evidence="4">
    <location>
        <begin position="6"/>
        <end position="31"/>
    </location>
</feature>
<sequence>MDKLVWFLMLGIYFLYIVQLYLPIVCLYLYAHSLARFQGGSPYIYPLYGLGELPQGFARLSAVYGGTYMLNKPDCKVEFDMEGKVCGVTSEGETAKCKKVVCDPSYLQNKVRKIGRVVRAIAIMSHPIPNTNESHSVQIILPQKQLGRRSNIYDISVGILFLETDNPQSELKPGIDLLGSVDEIFYDIYDRYEPVNEPSLDNCFVSTSYDATTHFETTVTDVLNMYTMITGKCFLAFVYGGDPLTDLSLHALLDKFMENKPRGSRIAEGRWHGGSQIAPAKKLNLNHHIIGELLELSENEVPPEDIVFHRFYLNKTGPVKHKAKWKDSVLDEGIVGNGRIGEKRILTNHQIGGTIKWLASGDVVSDLGEFREYSQIIESMGQLVCSLMWTEDLGEFRVSLKSCTRTAGQDGEASKPARYRGSGLRLPSGTVGGFVDDLWKSELVMLSTAVEEPSHQRGADNMGSRRTVEGGRKQGTWP</sequence>
<dbReference type="PANTHER" id="PTHR11787">
    <property type="entry name" value="RAB GDP-DISSOCIATION INHIBITOR"/>
    <property type="match status" value="1"/>
</dbReference>
<evidence type="ECO:0000313" key="6">
    <source>
        <dbReference type="Proteomes" id="UP000007305"/>
    </source>
</evidence>
<protein>
    <recommendedName>
        <fullName evidence="2">Guanosine nucleotide diphosphate dissociation inhibitor</fullName>
    </recommendedName>
</protein>
<dbReference type="AlphaFoldDB" id="A0A804PIP4"/>
<dbReference type="GO" id="GO:0005093">
    <property type="term" value="F:Rab GDP-dissociation inhibitor activity"/>
    <property type="evidence" value="ECO:0000318"/>
    <property type="project" value="GO_Central"/>
</dbReference>
<dbReference type="InterPro" id="IPR018203">
    <property type="entry name" value="GDP_dissociation_inhibitor"/>
</dbReference>
<evidence type="ECO:0000256" key="4">
    <source>
        <dbReference type="SAM" id="Phobius"/>
    </source>
</evidence>
<dbReference type="SUPFAM" id="SSF51905">
    <property type="entry name" value="FAD/NAD(P)-binding domain"/>
    <property type="match status" value="2"/>
</dbReference>
<proteinExistence type="inferred from homology"/>
<reference evidence="5" key="2">
    <citation type="submission" date="2019-07" db="EMBL/GenBank/DDBJ databases">
        <authorList>
            <person name="Seetharam A."/>
            <person name="Woodhouse M."/>
            <person name="Cannon E."/>
        </authorList>
    </citation>
    <scope>NUCLEOTIDE SEQUENCE [LARGE SCALE GENOMIC DNA]</scope>
    <source>
        <strain evidence="5">cv. B73</strain>
    </source>
</reference>
<dbReference type="Gramene" id="Zm00001eb239840_T001">
    <property type="protein sequence ID" value="Zm00001eb239840_P001"/>
    <property type="gene ID" value="Zm00001eb239840"/>
</dbReference>
<accession>A0A804PIP4</accession>
<organism evidence="5 6">
    <name type="scientific">Zea mays</name>
    <name type="common">Maize</name>
    <dbReference type="NCBI Taxonomy" id="4577"/>
    <lineage>
        <taxon>Eukaryota</taxon>
        <taxon>Viridiplantae</taxon>
        <taxon>Streptophyta</taxon>
        <taxon>Embryophyta</taxon>
        <taxon>Tracheophyta</taxon>
        <taxon>Spermatophyta</taxon>
        <taxon>Magnoliopsida</taxon>
        <taxon>Liliopsida</taxon>
        <taxon>Poales</taxon>
        <taxon>Poaceae</taxon>
        <taxon>PACMAD clade</taxon>
        <taxon>Panicoideae</taxon>
        <taxon>Andropogonodae</taxon>
        <taxon>Andropogoneae</taxon>
        <taxon>Tripsacinae</taxon>
        <taxon>Zea</taxon>
    </lineage>
</organism>
<feature type="region of interest" description="Disordered" evidence="3">
    <location>
        <begin position="450"/>
        <end position="478"/>
    </location>
</feature>
<dbReference type="InterPro" id="IPR036188">
    <property type="entry name" value="FAD/NAD-bd_sf"/>
</dbReference>